<dbReference type="Pfam" id="PF00560">
    <property type="entry name" value="LRR_1"/>
    <property type="match status" value="1"/>
</dbReference>
<dbReference type="Proteomes" id="UP000594454">
    <property type="component" value="Chromosome 3"/>
</dbReference>
<dbReference type="PANTHER" id="PTHR24113">
    <property type="entry name" value="RAN GTPASE-ACTIVATING PROTEIN 1"/>
    <property type="match status" value="1"/>
</dbReference>
<dbReference type="SMART" id="SM00368">
    <property type="entry name" value="LRR_RI"/>
    <property type="match status" value="3"/>
</dbReference>
<dbReference type="GO" id="GO:0006913">
    <property type="term" value="P:nucleocytoplasmic transport"/>
    <property type="evidence" value="ECO:0007669"/>
    <property type="project" value="TreeGrafter"/>
</dbReference>
<keyword evidence="2" id="KW-0433">Leucine-rich repeat</keyword>
<evidence type="ECO:0000313" key="6">
    <source>
        <dbReference type="Proteomes" id="UP000594454"/>
    </source>
</evidence>
<dbReference type="GO" id="GO:0005096">
    <property type="term" value="F:GTPase activator activity"/>
    <property type="evidence" value="ECO:0007669"/>
    <property type="project" value="UniProtKB-KW"/>
</dbReference>
<dbReference type="InterPro" id="IPR001611">
    <property type="entry name" value="Leu-rich_rpt"/>
</dbReference>
<evidence type="ECO:0000256" key="4">
    <source>
        <dbReference type="SAM" id="MobiDB-lite"/>
    </source>
</evidence>
<keyword evidence="1" id="KW-0343">GTPase activation</keyword>
<dbReference type="Pfam" id="PF13516">
    <property type="entry name" value="LRR_6"/>
    <property type="match status" value="3"/>
</dbReference>
<dbReference type="PANTHER" id="PTHR24113:SF12">
    <property type="entry name" value="RAN GTPASE-ACTIVATING PROTEIN 1"/>
    <property type="match status" value="1"/>
</dbReference>
<dbReference type="Gene3D" id="3.80.10.10">
    <property type="entry name" value="Ribonuclease Inhibitor"/>
    <property type="match status" value="2"/>
</dbReference>
<organism evidence="5 6">
    <name type="scientific">Hermetia illucens</name>
    <name type="common">Black soldier fly</name>
    <dbReference type="NCBI Taxonomy" id="343691"/>
    <lineage>
        <taxon>Eukaryota</taxon>
        <taxon>Metazoa</taxon>
        <taxon>Ecdysozoa</taxon>
        <taxon>Arthropoda</taxon>
        <taxon>Hexapoda</taxon>
        <taxon>Insecta</taxon>
        <taxon>Pterygota</taxon>
        <taxon>Neoptera</taxon>
        <taxon>Endopterygota</taxon>
        <taxon>Diptera</taxon>
        <taxon>Brachycera</taxon>
        <taxon>Stratiomyomorpha</taxon>
        <taxon>Stratiomyidae</taxon>
        <taxon>Hermetiinae</taxon>
        <taxon>Hermetia</taxon>
    </lineage>
</organism>
<dbReference type="SUPFAM" id="SSF52047">
    <property type="entry name" value="RNI-like"/>
    <property type="match status" value="1"/>
</dbReference>
<keyword evidence="3" id="KW-0677">Repeat</keyword>
<feature type="compositionally biased region" description="Basic residues" evidence="4">
    <location>
        <begin position="538"/>
        <end position="553"/>
    </location>
</feature>
<reference evidence="5 6" key="1">
    <citation type="submission" date="2020-11" db="EMBL/GenBank/DDBJ databases">
        <authorList>
            <person name="Wallbank WR R."/>
            <person name="Pardo Diaz C."/>
            <person name="Kozak K."/>
            <person name="Martin S."/>
            <person name="Jiggins C."/>
            <person name="Moest M."/>
            <person name="Warren A I."/>
            <person name="Generalovic N T."/>
            <person name="Byers J.R.P. K."/>
            <person name="Montejo-Kovacevich G."/>
            <person name="Yen C E."/>
        </authorList>
    </citation>
    <scope>NUCLEOTIDE SEQUENCE [LARGE SCALE GENOMIC DNA]</scope>
</reference>
<dbReference type="PROSITE" id="PS51450">
    <property type="entry name" value="LRR"/>
    <property type="match status" value="1"/>
</dbReference>
<dbReference type="OMA" id="CRIGTNG"/>
<accession>A0A7R8UQ70</accession>
<dbReference type="AlphaFoldDB" id="A0A7R8UQ70"/>
<dbReference type="GO" id="GO:0005634">
    <property type="term" value="C:nucleus"/>
    <property type="evidence" value="ECO:0007669"/>
    <property type="project" value="TreeGrafter"/>
</dbReference>
<keyword evidence="6" id="KW-1185">Reference proteome</keyword>
<dbReference type="GO" id="GO:0031267">
    <property type="term" value="F:small GTPase binding"/>
    <property type="evidence" value="ECO:0007669"/>
    <property type="project" value="TreeGrafter"/>
</dbReference>
<dbReference type="EMBL" id="LR899011">
    <property type="protein sequence ID" value="CAD7084613.1"/>
    <property type="molecule type" value="Genomic_DNA"/>
</dbReference>
<dbReference type="InterPro" id="IPR027038">
    <property type="entry name" value="RanGap"/>
</dbReference>
<evidence type="ECO:0000256" key="2">
    <source>
        <dbReference type="ARBA" id="ARBA00022614"/>
    </source>
</evidence>
<evidence type="ECO:0000256" key="1">
    <source>
        <dbReference type="ARBA" id="ARBA00022468"/>
    </source>
</evidence>
<dbReference type="OrthoDB" id="8436363at2759"/>
<proteinExistence type="predicted"/>
<feature type="compositionally biased region" description="Basic and acidic residues" evidence="4">
    <location>
        <begin position="522"/>
        <end position="531"/>
    </location>
</feature>
<protein>
    <submittedName>
        <fullName evidence="5">Uncharacterized protein</fullName>
    </submittedName>
</protein>
<gene>
    <name evidence="5" type="ORF">HERILL_LOCUS7497</name>
</gene>
<dbReference type="GO" id="GO:0048471">
    <property type="term" value="C:perinuclear region of cytoplasm"/>
    <property type="evidence" value="ECO:0007669"/>
    <property type="project" value="TreeGrafter"/>
</dbReference>
<sequence>MAKPKTACLDDIVKPSGSTFSFDIDELSVLSCLAQSNEYVASILTDLSKVDSEDILELSLCLEHHVSSSLLSGSGFHRPPEDAGIEIFFQTEEQKTLLEKYNEECNKYLLAPVAAVQRCLEGGLVADKEIRLNLKNYGLDSLGIYLISQVMTGPPVVPITHLDLSNSTLEYIGCVALTEWLQQTSSLTHLNLSGCPLGKKGAEILYDGIEISQSLTNLNLSKCQLSDSGGALVVKAITYNENCKAVDISFNSLAHLTVAEIMILFKENRTLDSLNLKWNEFIIEHETIIPLFKALRLNENLKDLNLSWNGISGKGFARFMLRAVKAHPTLQKLDLSNNRISQLQLKSIIKLIKISSSLQELYLGGNIWSGADLFDLIKSVTGEVTLKLLDLGEFTWIPQSAYILAKQIIESKPDLKIIFKGQILPNPPDPVDFKAIIIDRAKYLAMAPKKKKLKRDMGHFMINAMDAEKTHYRKESFEDLLKKFKAKLDSDLVGHLGGEFTEKIRLAKKRTGKRIALKELAKAYLDRHPTERPPPPPPKKKRGKKGKKGKKTK</sequence>
<evidence type="ECO:0000313" key="5">
    <source>
        <dbReference type="EMBL" id="CAD7084613.1"/>
    </source>
</evidence>
<name>A0A7R8UQ70_HERIL</name>
<evidence type="ECO:0000256" key="3">
    <source>
        <dbReference type="ARBA" id="ARBA00022737"/>
    </source>
</evidence>
<dbReference type="InParanoid" id="A0A7R8UQ70"/>
<dbReference type="InterPro" id="IPR032675">
    <property type="entry name" value="LRR_dom_sf"/>
</dbReference>
<feature type="region of interest" description="Disordered" evidence="4">
    <location>
        <begin position="522"/>
        <end position="553"/>
    </location>
</feature>
<dbReference type="GO" id="GO:0005829">
    <property type="term" value="C:cytosol"/>
    <property type="evidence" value="ECO:0007669"/>
    <property type="project" value="TreeGrafter"/>
</dbReference>